<comment type="caution">
    <text evidence="4">The sequence shown here is derived from an EMBL/GenBank/DDBJ whole genome shotgun (WGS) entry which is preliminary data.</text>
</comment>
<dbReference type="EMBL" id="JACASE010000006">
    <property type="protein sequence ID" value="KAF6457305.1"/>
    <property type="molecule type" value="Genomic_DNA"/>
</dbReference>
<dbReference type="SUPFAM" id="SSF52075">
    <property type="entry name" value="Outer arm dynein light chain 1"/>
    <property type="match status" value="1"/>
</dbReference>
<dbReference type="Pfam" id="PF13855">
    <property type="entry name" value="LRR_8"/>
    <property type="match status" value="1"/>
</dbReference>
<feature type="compositionally biased region" description="Polar residues" evidence="3">
    <location>
        <begin position="387"/>
        <end position="397"/>
    </location>
</feature>
<evidence type="ECO:0000256" key="1">
    <source>
        <dbReference type="ARBA" id="ARBA00022614"/>
    </source>
</evidence>
<dbReference type="InterPro" id="IPR001611">
    <property type="entry name" value="Leu-rich_rpt"/>
</dbReference>
<evidence type="ECO:0000256" key="3">
    <source>
        <dbReference type="SAM" id="MobiDB-lite"/>
    </source>
</evidence>
<dbReference type="GO" id="GO:0005737">
    <property type="term" value="C:cytoplasm"/>
    <property type="evidence" value="ECO:0007669"/>
    <property type="project" value="TreeGrafter"/>
</dbReference>
<feature type="region of interest" description="Disordered" evidence="3">
    <location>
        <begin position="382"/>
        <end position="433"/>
    </location>
</feature>
<organism evidence="4 5">
    <name type="scientific">Rousettus aegyptiacus</name>
    <name type="common">Egyptian fruit bat</name>
    <name type="synonym">Pteropus aegyptiacus</name>
    <dbReference type="NCBI Taxonomy" id="9407"/>
    <lineage>
        <taxon>Eukaryota</taxon>
        <taxon>Metazoa</taxon>
        <taxon>Chordata</taxon>
        <taxon>Craniata</taxon>
        <taxon>Vertebrata</taxon>
        <taxon>Euteleostomi</taxon>
        <taxon>Mammalia</taxon>
        <taxon>Eutheria</taxon>
        <taxon>Laurasiatheria</taxon>
        <taxon>Chiroptera</taxon>
        <taxon>Yinpterochiroptera</taxon>
        <taxon>Pteropodoidea</taxon>
        <taxon>Pteropodidae</taxon>
        <taxon>Rousettinae</taxon>
        <taxon>Rousettus</taxon>
    </lineage>
</organism>
<dbReference type="PANTHER" id="PTHR48051:SF35">
    <property type="entry name" value="LEUCINE-RICH REPEAT-CONTAINING PROTEIN 27"/>
    <property type="match status" value="1"/>
</dbReference>
<name>A0A7J8GCC2_ROUAE</name>
<dbReference type="AlphaFoldDB" id="A0A7J8GCC2"/>
<keyword evidence="1" id="KW-0433">Leucine-rich repeat</keyword>
<dbReference type="Proteomes" id="UP000593571">
    <property type="component" value="Unassembled WGS sequence"/>
</dbReference>
<dbReference type="Gene3D" id="3.80.10.10">
    <property type="entry name" value="Ribonuclease Inhibitor"/>
    <property type="match status" value="1"/>
</dbReference>
<evidence type="ECO:0008006" key="6">
    <source>
        <dbReference type="Google" id="ProtNLM"/>
    </source>
</evidence>
<dbReference type="PROSITE" id="PS51450">
    <property type="entry name" value="LRR"/>
    <property type="match status" value="1"/>
</dbReference>
<reference evidence="4 5" key="1">
    <citation type="journal article" date="2020" name="Nature">
        <title>Six reference-quality genomes reveal evolution of bat adaptations.</title>
        <authorList>
            <person name="Jebb D."/>
            <person name="Huang Z."/>
            <person name="Pippel M."/>
            <person name="Hughes G.M."/>
            <person name="Lavrichenko K."/>
            <person name="Devanna P."/>
            <person name="Winkler S."/>
            <person name="Jermiin L.S."/>
            <person name="Skirmuntt E.C."/>
            <person name="Katzourakis A."/>
            <person name="Burkitt-Gray L."/>
            <person name="Ray D.A."/>
            <person name="Sullivan K.A.M."/>
            <person name="Roscito J.G."/>
            <person name="Kirilenko B.M."/>
            <person name="Davalos L.M."/>
            <person name="Corthals A.P."/>
            <person name="Power M.L."/>
            <person name="Jones G."/>
            <person name="Ransome R.D."/>
            <person name="Dechmann D.K.N."/>
            <person name="Locatelli A.G."/>
            <person name="Puechmaille S.J."/>
            <person name="Fedrigo O."/>
            <person name="Jarvis E.D."/>
            <person name="Hiller M."/>
            <person name="Vernes S.C."/>
            <person name="Myers E.W."/>
            <person name="Teeling E.C."/>
        </authorList>
    </citation>
    <scope>NUCLEOTIDE SEQUENCE [LARGE SCALE GENOMIC DNA]</scope>
    <source>
        <strain evidence="4">MRouAeg1</strain>
        <tissue evidence="4">Muscle</tissue>
    </source>
</reference>
<accession>A0A7J8GCC2</accession>
<keyword evidence="5" id="KW-1185">Reference proteome</keyword>
<dbReference type="InterPro" id="IPR050216">
    <property type="entry name" value="LRR_domain-containing"/>
</dbReference>
<evidence type="ECO:0000256" key="2">
    <source>
        <dbReference type="ARBA" id="ARBA00022737"/>
    </source>
</evidence>
<protein>
    <recommendedName>
        <fullName evidence="6">Leucine rich repeat containing 27</fullName>
    </recommendedName>
</protein>
<keyword evidence="2" id="KW-0677">Repeat</keyword>
<dbReference type="InterPro" id="IPR032675">
    <property type="entry name" value="LRR_dom_sf"/>
</dbReference>
<feature type="region of interest" description="Disordered" evidence="3">
    <location>
        <begin position="1"/>
        <end position="29"/>
    </location>
</feature>
<evidence type="ECO:0000313" key="5">
    <source>
        <dbReference type="Proteomes" id="UP000593571"/>
    </source>
</evidence>
<gene>
    <name evidence="4" type="ORF">HJG63_012693</name>
</gene>
<sequence>MEGDAPGAVRERGGSGGASPPASPAEDVRGRIDGVLSSASPILDLSKSGLRHLEEIFKIPMLKQLHLQGNALRALPADLFQLLPNLTWLDLRHNRVTALPPGIGSHRYLKTLLLERNPIKTLPVELGAVATLTALNLRHCPLEFPPPPVVQQGLGAVLAFLRFCAAQRAPPGEPAPPALPALTRGRRRHPLPLLPGGRQESRPGGSAHSPGPRGTMGHLSPAATLDLSAPRPSAELPEEWPSTEEIRRFWTLRQEIVGLEQAKILTNQLLAEELPPNLREALHTQKAPRPVLPRVLRRKTRSFRGTLPGLAAAQPAVPGPGRLEESRASALRELREKQALLEQRRSVFRGGELDEKVRQTHAQRKRLRGVAPLEGIRKAAEDLESARGQQDDLTTLKSAPALGRSRRLPALAGSRPARPPGGQSRDTFFNRKH</sequence>
<dbReference type="InterPro" id="IPR003591">
    <property type="entry name" value="Leu-rich_rpt_typical-subtyp"/>
</dbReference>
<dbReference type="SMART" id="SM00369">
    <property type="entry name" value="LRR_TYP"/>
    <property type="match status" value="3"/>
</dbReference>
<proteinExistence type="predicted"/>
<evidence type="ECO:0000313" key="4">
    <source>
        <dbReference type="EMBL" id="KAF6457305.1"/>
    </source>
</evidence>
<dbReference type="PANTHER" id="PTHR48051">
    <property type="match status" value="1"/>
</dbReference>
<feature type="region of interest" description="Disordered" evidence="3">
    <location>
        <begin position="171"/>
        <end position="240"/>
    </location>
</feature>